<keyword evidence="3" id="KW-1185">Reference proteome</keyword>
<dbReference type="Proteomes" id="UP001218188">
    <property type="component" value="Unassembled WGS sequence"/>
</dbReference>
<proteinExistence type="predicted"/>
<evidence type="ECO:0000256" key="1">
    <source>
        <dbReference type="SAM" id="MobiDB-lite"/>
    </source>
</evidence>
<reference evidence="2" key="1">
    <citation type="submission" date="2023-03" db="EMBL/GenBank/DDBJ databases">
        <title>Massive genome expansion in bonnet fungi (Mycena s.s.) driven by repeated elements and novel gene families across ecological guilds.</title>
        <authorList>
            <consortium name="Lawrence Berkeley National Laboratory"/>
            <person name="Harder C.B."/>
            <person name="Miyauchi S."/>
            <person name="Viragh M."/>
            <person name="Kuo A."/>
            <person name="Thoen E."/>
            <person name="Andreopoulos B."/>
            <person name="Lu D."/>
            <person name="Skrede I."/>
            <person name="Drula E."/>
            <person name="Henrissat B."/>
            <person name="Morin E."/>
            <person name="Kohler A."/>
            <person name="Barry K."/>
            <person name="LaButti K."/>
            <person name="Morin E."/>
            <person name="Salamov A."/>
            <person name="Lipzen A."/>
            <person name="Mereny Z."/>
            <person name="Hegedus B."/>
            <person name="Baldrian P."/>
            <person name="Stursova M."/>
            <person name="Weitz H."/>
            <person name="Taylor A."/>
            <person name="Grigoriev I.V."/>
            <person name="Nagy L.G."/>
            <person name="Martin F."/>
            <person name="Kauserud H."/>
        </authorList>
    </citation>
    <scope>NUCLEOTIDE SEQUENCE</scope>
    <source>
        <strain evidence="2">CBHHK200</strain>
    </source>
</reference>
<evidence type="ECO:0000313" key="3">
    <source>
        <dbReference type="Proteomes" id="UP001218188"/>
    </source>
</evidence>
<gene>
    <name evidence="2" type="ORF">C8F04DRAFT_1253053</name>
</gene>
<evidence type="ECO:0000313" key="2">
    <source>
        <dbReference type="EMBL" id="KAJ7041350.1"/>
    </source>
</evidence>
<accession>A0AAD6TA95</accession>
<name>A0AAD6TA95_9AGAR</name>
<feature type="region of interest" description="Disordered" evidence="1">
    <location>
        <begin position="208"/>
        <end position="238"/>
    </location>
</feature>
<dbReference type="AlphaFoldDB" id="A0AAD6TA95"/>
<sequence length="238" mass="25704">MAHAQCCLCAPARLSRPERPHLSRTSAPHPSAPERPSPPRPTASRPHPTAPPTRRPHPALSRRPSRHPFATSRRPSRPRLRAHLTHTLLSWPASLHPGKRCVDGKDGLEGDDTHLIPSCPSVLVSIAFHAPTTPSTFPLIFLPPLRIHVHGSTTQRPSPVCVDAIEFCDEFNFVLAFSVPPSARAAAAVDQRPWRVIRHVSQPGHLNPHSVAISGGLHTSPRGAAAAPPTLHSSSVDV</sequence>
<comment type="caution">
    <text evidence="2">The sequence shown here is derived from an EMBL/GenBank/DDBJ whole genome shotgun (WGS) entry which is preliminary data.</text>
</comment>
<organism evidence="2 3">
    <name type="scientific">Mycena alexandri</name>
    <dbReference type="NCBI Taxonomy" id="1745969"/>
    <lineage>
        <taxon>Eukaryota</taxon>
        <taxon>Fungi</taxon>
        <taxon>Dikarya</taxon>
        <taxon>Basidiomycota</taxon>
        <taxon>Agaricomycotina</taxon>
        <taxon>Agaricomycetes</taxon>
        <taxon>Agaricomycetidae</taxon>
        <taxon>Agaricales</taxon>
        <taxon>Marasmiineae</taxon>
        <taxon>Mycenaceae</taxon>
        <taxon>Mycena</taxon>
    </lineage>
</organism>
<feature type="compositionally biased region" description="Pro residues" evidence="1">
    <location>
        <begin position="30"/>
        <end position="41"/>
    </location>
</feature>
<dbReference type="EMBL" id="JARJCM010000017">
    <property type="protein sequence ID" value="KAJ7041350.1"/>
    <property type="molecule type" value="Genomic_DNA"/>
</dbReference>
<protein>
    <submittedName>
        <fullName evidence="2">Uncharacterized protein</fullName>
    </submittedName>
</protein>
<feature type="region of interest" description="Disordered" evidence="1">
    <location>
        <begin position="1"/>
        <end position="79"/>
    </location>
</feature>